<organism evidence="1 2">
    <name type="scientific">Candidatus Kaiserbacteria bacterium RIFCSPHIGHO2_01_FULL_54_36</name>
    <dbReference type="NCBI Taxonomy" id="1798482"/>
    <lineage>
        <taxon>Bacteria</taxon>
        <taxon>Candidatus Kaiseribacteriota</taxon>
    </lineage>
</organism>
<evidence type="ECO:0000313" key="2">
    <source>
        <dbReference type="Proteomes" id="UP000178370"/>
    </source>
</evidence>
<proteinExistence type="predicted"/>
<accession>A0A1F6CMH4</accession>
<evidence type="ECO:0000313" key="1">
    <source>
        <dbReference type="EMBL" id="OGG50288.1"/>
    </source>
</evidence>
<comment type="caution">
    <text evidence="1">The sequence shown here is derived from an EMBL/GenBank/DDBJ whole genome shotgun (WGS) entry which is preliminary data.</text>
</comment>
<sequence length="88" mass="10394">MKHISTHIKRAAIIARQTERGELMKYFCQELNKTRVRDGLAPITMGRMGRTLEKIPTKDLYYLKKVCDDAGNFSKKFWWEVNPKKHPE</sequence>
<dbReference type="STRING" id="1798482.A2763_01330"/>
<dbReference type="EMBL" id="MFKV01000015">
    <property type="protein sequence ID" value="OGG50288.1"/>
    <property type="molecule type" value="Genomic_DNA"/>
</dbReference>
<reference evidence="1 2" key="1">
    <citation type="journal article" date="2016" name="Nat. Commun.">
        <title>Thousands of microbial genomes shed light on interconnected biogeochemical processes in an aquifer system.</title>
        <authorList>
            <person name="Anantharaman K."/>
            <person name="Brown C.T."/>
            <person name="Hug L.A."/>
            <person name="Sharon I."/>
            <person name="Castelle C.J."/>
            <person name="Probst A.J."/>
            <person name="Thomas B.C."/>
            <person name="Singh A."/>
            <person name="Wilkins M.J."/>
            <person name="Karaoz U."/>
            <person name="Brodie E.L."/>
            <person name="Williams K.H."/>
            <person name="Hubbard S.S."/>
            <person name="Banfield J.F."/>
        </authorList>
    </citation>
    <scope>NUCLEOTIDE SEQUENCE [LARGE SCALE GENOMIC DNA]</scope>
</reference>
<dbReference type="Proteomes" id="UP000178370">
    <property type="component" value="Unassembled WGS sequence"/>
</dbReference>
<name>A0A1F6CMH4_9BACT</name>
<gene>
    <name evidence="1" type="ORF">A2763_01330</name>
</gene>
<dbReference type="AlphaFoldDB" id="A0A1F6CMH4"/>
<protein>
    <submittedName>
        <fullName evidence="1">Uncharacterized protein</fullName>
    </submittedName>
</protein>